<feature type="compositionally biased region" description="Basic residues" evidence="2">
    <location>
        <begin position="1"/>
        <end position="18"/>
    </location>
</feature>
<dbReference type="GO" id="GO:0006310">
    <property type="term" value="P:DNA recombination"/>
    <property type="evidence" value="ECO:0007669"/>
    <property type="project" value="UniProtKB-KW"/>
</dbReference>
<accession>A0A812RXT9</accession>
<dbReference type="OrthoDB" id="410720at2759"/>
<dbReference type="EMBL" id="CAJNDS010002388">
    <property type="protein sequence ID" value="CAE7457733.1"/>
    <property type="molecule type" value="Genomic_DNA"/>
</dbReference>
<organism evidence="4 5">
    <name type="scientific">Symbiodinium natans</name>
    <dbReference type="NCBI Taxonomy" id="878477"/>
    <lineage>
        <taxon>Eukaryota</taxon>
        <taxon>Sar</taxon>
        <taxon>Alveolata</taxon>
        <taxon>Dinophyceae</taxon>
        <taxon>Suessiales</taxon>
        <taxon>Symbiodiniaceae</taxon>
        <taxon>Symbiodinium</taxon>
    </lineage>
</organism>
<name>A0A812RXT9_9DINO</name>
<dbReference type="Gene3D" id="1.10.443.10">
    <property type="entry name" value="Intergrase catalytic core"/>
    <property type="match status" value="1"/>
</dbReference>
<dbReference type="AlphaFoldDB" id="A0A812RXT9"/>
<dbReference type="GO" id="GO:0015074">
    <property type="term" value="P:DNA integration"/>
    <property type="evidence" value="ECO:0007669"/>
    <property type="project" value="InterPro"/>
</dbReference>
<dbReference type="InterPro" id="IPR002104">
    <property type="entry name" value="Integrase_catalytic"/>
</dbReference>
<evidence type="ECO:0000313" key="5">
    <source>
        <dbReference type="Proteomes" id="UP000604046"/>
    </source>
</evidence>
<dbReference type="GO" id="GO:0003677">
    <property type="term" value="F:DNA binding"/>
    <property type="evidence" value="ECO:0007669"/>
    <property type="project" value="InterPro"/>
</dbReference>
<evidence type="ECO:0000256" key="2">
    <source>
        <dbReference type="SAM" id="MobiDB-lite"/>
    </source>
</evidence>
<protein>
    <recommendedName>
        <fullName evidence="3">Tyr recombinase domain-containing protein</fullName>
    </recommendedName>
</protein>
<gene>
    <name evidence="4" type="ORF">SNAT2548_LOCUS25328</name>
</gene>
<feature type="domain" description="Tyr recombinase" evidence="3">
    <location>
        <begin position="42"/>
        <end position="207"/>
    </location>
</feature>
<sequence>MAKCQQVHKKPAARRKTGRGPADTLAGAGWKAWISHLKSVGPTWLYALASLSHLLCVRVTEACTLRRSDVNLAGATVHIGAMKKGAALNKPLSIAAKRLLTEWQEAGGVSVQRTRRWGNRGAITYKDEWVFPTQDEAWLFPSNRKDAAQAHRNKDAVAKAIRSARETFVPPPNTDVKIGSIRSHSARHRCCNDLKSSSVPSEIAKKFARIKSDKVWAGYGKLTDQQMAEGMARQHDVQKLWSDIYDPDQAP</sequence>
<keyword evidence="1" id="KW-0233">DNA recombination</keyword>
<evidence type="ECO:0000256" key="1">
    <source>
        <dbReference type="ARBA" id="ARBA00023172"/>
    </source>
</evidence>
<proteinExistence type="predicted"/>
<feature type="region of interest" description="Disordered" evidence="2">
    <location>
        <begin position="1"/>
        <end position="22"/>
    </location>
</feature>
<evidence type="ECO:0000259" key="3">
    <source>
        <dbReference type="Pfam" id="PF00589"/>
    </source>
</evidence>
<evidence type="ECO:0000313" key="4">
    <source>
        <dbReference type="EMBL" id="CAE7457733.1"/>
    </source>
</evidence>
<reference evidence="4" key="1">
    <citation type="submission" date="2021-02" db="EMBL/GenBank/DDBJ databases">
        <authorList>
            <person name="Dougan E. K."/>
            <person name="Rhodes N."/>
            <person name="Thang M."/>
            <person name="Chan C."/>
        </authorList>
    </citation>
    <scope>NUCLEOTIDE SEQUENCE</scope>
</reference>
<keyword evidence="5" id="KW-1185">Reference proteome</keyword>
<dbReference type="InterPro" id="IPR011010">
    <property type="entry name" value="DNA_brk_join_enz"/>
</dbReference>
<dbReference type="SUPFAM" id="SSF56349">
    <property type="entry name" value="DNA breaking-rejoining enzymes"/>
    <property type="match status" value="1"/>
</dbReference>
<dbReference type="InterPro" id="IPR013762">
    <property type="entry name" value="Integrase-like_cat_sf"/>
</dbReference>
<comment type="caution">
    <text evidence="4">The sequence shown here is derived from an EMBL/GenBank/DDBJ whole genome shotgun (WGS) entry which is preliminary data.</text>
</comment>
<dbReference type="Pfam" id="PF00589">
    <property type="entry name" value="Phage_integrase"/>
    <property type="match status" value="1"/>
</dbReference>
<dbReference type="Proteomes" id="UP000604046">
    <property type="component" value="Unassembled WGS sequence"/>
</dbReference>